<keyword evidence="3" id="KW-1185">Reference proteome</keyword>
<feature type="region of interest" description="Disordered" evidence="1">
    <location>
        <begin position="1"/>
        <end position="23"/>
    </location>
</feature>
<dbReference type="EMBL" id="CM007892">
    <property type="protein sequence ID" value="OTG32014.1"/>
    <property type="molecule type" value="Genomic_DNA"/>
</dbReference>
<sequence length="58" mass="6239">MRLKRAEAPQGHSGSNLSIPRDKVNAITPGFKATLAGQRQTNADTQWASQCFLASLTP</sequence>
<gene>
    <name evidence="2" type="ORF">HannXRQ_Chr03g0081951</name>
</gene>
<dbReference type="Proteomes" id="UP000215914">
    <property type="component" value="Chromosome 3"/>
</dbReference>
<reference evidence="3" key="1">
    <citation type="journal article" date="2017" name="Nature">
        <title>The sunflower genome provides insights into oil metabolism, flowering and Asterid evolution.</title>
        <authorList>
            <person name="Badouin H."/>
            <person name="Gouzy J."/>
            <person name="Grassa C.J."/>
            <person name="Murat F."/>
            <person name="Staton S.E."/>
            <person name="Cottret L."/>
            <person name="Lelandais-Briere C."/>
            <person name="Owens G.L."/>
            <person name="Carrere S."/>
            <person name="Mayjonade B."/>
            <person name="Legrand L."/>
            <person name="Gill N."/>
            <person name="Kane N.C."/>
            <person name="Bowers J.E."/>
            <person name="Hubner S."/>
            <person name="Bellec A."/>
            <person name="Berard A."/>
            <person name="Berges H."/>
            <person name="Blanchet N."/>
            <person name="Boniface M.C."/>
            <person name="Brunel D."/>
            <person name="Catrice O."/>
            <person name="Chaidir N."/>
            <person name="Claudel C."/>
            <person name="Donnadieu C."/>
            <person name="Faraut T."/>
            <person name="Fievet G."/>
            <person name="Helmstetter N."/>
            <person name="King M."/>
            <person name="Knapp S.J."/>
            <person name="Lai Z."/>
            <person name="Le Paslier M.C."/>
            <person name="Lippi Y."/>
            <person name="Lorenzon L."/>
            <person name="Mandel J.R."/>
            <person name="Marage G."/>
            <person name="Marchand G."/>
            <person name="Marquand E."/>
            <person name="Bret-Mestries E."/>
            <person name="Morien E."/>
            <person name="Nambeesan S."/>
            <person name="Nguyen T."/>
            <person name="Pegot-Espagnet P."/>
            <person name="Pouilly N."/>
            <person name="Raftis F."/>
            <person name="Sallet E."/>
            <person name="Schiex T."/>
            <person name="Thomas J."/>
            <person name="Vandecasteele C."/>
            <person name="Vares D."/>
            <person name="Vear F."/>
            <person name="Vautrin S."/>
            <person name="Crespi M."/>
            <person name="Mangin B."/>
            <person name="Burke J.M."/>
            <person name="Salse J."/>
            <person name="Munos S."/>
            <person name="Vincourt P."/>
            <person name="Rieseberg L.H."/>
            <person name="Langlade N.B."/>
        </authorList>
    </citation>
    <scope>NUCLEOTIDE SEQUENCE [LARGE SCALE GENOMIC DNA]</scope>
    <source>
        <strain evidence="3">cv. SF193</strain>
    </source>
</reference>
<dbReference type="InParanoid" id="A0A251V990"/>
<evidence type="ECO:0000313" key="2">
    <source>
        <dbReference type="EMBL" id="OTG32014.1"/>
    </source>
</evidence>
<accession>A0A251V990</accession>
<organism evidence="2 3">
    <name type="scientific">Helianthus annuus</name>
    <name type="common">Common sunflower</name>
    <dbReference type="NCBI Taxonomy" id="4232"/>
    <lineage>
        <taxon>Eukaryota</taxon>
        <taxon>Viridiplantae</taxon>
        <taxon>Streptophyta</taxon>
        <taxon>Embryophyta</taxon>
        <taxon>Tracheophyta</taxon>
        <taxon>Spermatophyta</taxon>
        <taxon>Magnoliopsida</taxon>
        <taxon>eudicotyledons</taxon>
        <taxon>Gunneridae</taxon>
        <taxon>Pentapetalae</taxon>
        <taxon>asterids</taxon>
        <taxon>campanulids</taxon>
        <taxon>Asterales</taxon>
        <taxon>Asteraceae</taxon>
        <taxon>Asteroideae</taxon>
        <taxon>Heliantheae alliance</taxon>
        <taxon>Heliantheae</taxon>
        <taxon>Helianthus</taxon>
    </lineage>
</organism>
<dbReference type="AlphaFoldDB" id="A0A251V990"/>
<evidence type="ECO:0000313" key="3">
    <source>
        <dbReference type="Proteomes" id="UP000215914"/>
    </source>
</evidence>
<proteinExistence type="predicted"/>
<name>A0A251V990_HELAN</name>
<protein>
    <submittedName>
        <fullName evidence="2">Uncharacterized protein</fullName>
    </submittedName>
</protein>
<evidence type="ECO:0000256" key="1">
    <source>
        <dbReference type="SAM" id="MobiDB-lite"/>
    </source>
</evidence>